<dbReference type="InterPro" id="IPR001509">
    <property type="entry name" value="Epimerase_deHydtase"/>
</dbReference>
<sequence length="276" mass="31025">MAHYTVIGGKGFIGSHIVKKLEDTGKDVWVPSRNDDSIYTKDLGIVIYCAGNGDCAKTPFNVVEANITLLAKVVEKANFEKLIYVSSTRVYMNGPGSSENDDLVVCNDDNRRLFNITKLAAEELCIRSGRNVVIVRPSNVYGLALNSTLFLPSIIRHAINNGEVNMFVRPEYTKDYVSVDDVADVSIYLSKVITANQHVFNIASGYNTNAQAIADVLVQHTQCEINWHEVNFPREYFPETDISAIKAIYKDYTPRNVLKDLEYMIRNFKNELGRVE</sequence>
<dbReference type="Gene3D" id="3.40.50.720">
    <property type="entry name" value="NAD(P)-binding Rossmann-like Domain"/>
    <property type="match status" value="1"/>
</dbReference>
<evidence type="ECO:0000313" key="2">
    <source>
        <dbReference type="EMBL" id="SUW63088.1"/>
    </source>
</evidence>
<protein>
    <submittedName>
        <fullName evidence="2">ADP-L-glycero-D-mannoheptose-6-epimerase</fullName>
    </submittedName>
</protein>
<gene>
    <name evidence="2" type="ORF">NCTC12119_01563</name>
</gene>
<dbReference type="InterPro" id="IPR050177">
    <property type="entry name" value="Lipid_A_modif_metabolic_enz"/>
</dbReference>
<dbReference type="Proteomes" id="UP000255528">
    <property type="component" value="Unassembled WGS sequence"/>
</dbReference>
<dbReference type="CDD" id="cd08946">
    <property type="entry name" value="SDR_e"/>
    <property type="match status" value="1"/>
</dbReference>
<name>A0A381C586_9ENTR</name>
<feature type="domain" description="NAD-dependent epimerase/dehydratase" evidence="1">
    <location>
        <begin position="5"/>
        <end position="203"/>
    </location>
</feature>
<dbReference type="PANTHER" id="PTHR43245:SF13">
    <property type="entry name" value="UDP-D-APIOSE_UDP-D-XYLOSE SYNTHASE 2"/>
    <property type="match status" value="1"/>
</dbReference>
<evidence type="ECO:0000313" key="3">
    <source>
        <dbReference type="Proteomes" id="UP000255528"/>
    </source>
</evidence>
<accession>A0A381C586</accession>
<dbReference type="PANTHER" id="PTHR43245">
    <property type="entry name" value="BIFUNCTIONAL POLYMYXIN RESISTANCE PROTEIN ARNA"/>
    <property type="match status" value="1"/>
</dbReference>
<proteinExistence type="predicted"/>
<reference evidence="2 3" key="1">
    <citation type="submission" date="2018-06" db="EMBL/GenBank/DDBJ databases">
        <authorList>
            <consortium name="Pathogen Informatics"/>
            <person name="Doyle S."/>
        </authorList>
    </citation>
    <scope>NUCLEOTIDE SEQUENCE [LARGE SCALE GENOMIC DNA]</scope>
    <source>
        <strain evidence="2 3">NCTC12119</strain>
    </source>
</reference>
<dbReference type="AlphaFoldDB" id="A0A381C586"/>
<evidence type="ECO:0000259" key="1">
    <source>
        <dbReference type="Pfam" id="PF01370"/>
    </source>
</evidence>
<dbReference type="Pfam" id="PF01370">
    <property type="entry name" value="Epimerase"/>
    <property type="match status" value="1"/>
</dbReference>
<dbReference type="InterPro" id="IPR036291">
    <property type="entry name" value="NAD(P)-bd_dom_sf"/>
</dbReference>
<dbReference type="SUPFAM" id="SSF51735">
    <property type="entry name" value="NAD(P)-binding Rossmann-fold domains"/>
    <property type="match status" value="1"/>
</dbReference>
<organism evidence="2 3">
    <name type="scientific">Buttiauxella agrestis</name>
    <dbReference type="NCBI Taxonomy" id="82977"/>
    <lineage>
        <taxon>Bacteria</taxon>
        <taxon>Pseudomonadati</taxon>
        <taxon>Pseudomonadota</taxon>
        <taxon>Gammaproteobacteria</taxon>
        <taxon>Enterobacterales</taxon>
        <taxon>Enterobacteriaceae</taxon>
        <taxon>Buttiauxella</taxon>
    </lineage>
</organism>
<dbReference type="RefSeq" id="WP_115627890.1">
    <property type="nucleotide sequence ID" value="NZ_UIGI01000001.1"/>
</dbReference>
<dbReference type="EMBL" id="UIGI01000001">
    <property type="protein sequence ID" value="SUW63088.1"/>
    <property type="molecule type" value="Genomic_DNA"/>
</dbReference>